<gene>
    <name evidence="11" type="primary">TOMM5</name>
</gene>
<sequence>MFRLEGLGPKPDPEEIRRKMRADVWSTARNFLIYVVVLRAAPFVLQQLDKI</sequence>
<dbReference type="GeneID" id="116947270"/>
<dbReference type="GO" id="GO:0015031">
    <property type="term" value="P:protein transport"/>
    <property type="evidence" value="ECO:0007669"/>
    <property type="project" value="UniProtKB-KW"/>
</dbReference>
<keyword evidence="10" id="KW-1185">Reference proteome</keyword>
<keyword evidence="8" id="KW-0472">Membrane</keyword>
<evidence type="ECO:0000256" key="9">
    <source>
        <dbReference type="ARBA" id="ARBA00025716"/>
    </source>
</evidence>
<keyword evidence="5" id="KW-0653">Protein transport</keyword>
<dbReference type="PANTHER" id="PTHR28436:SF1">
    <property type="entry name" value="MITOCHONDRIAL IMPORT RECEPTOR SUBUNIT TOM5 HOMOLOG"/>
    <property type="match status" value="1"/>
</dbReference>
<evidence type="ECO:0000313" key="11">
    <source>
        <dbReference type="RefSeq" id="XP_032818691.1"/>
    </source>
</evidence>
<dbReference type="InterPro" id="IPR019603">
    <property type="entry name" value="Tom5"/>
</dbReference>
<keyword evidence="6" id="KW-1133">Transmembrane helix</keyword>
<dbReference type="PANTHER" id="PTHR28436">
    <property type="entry name" value="MITOCHONDRIAL IMPORT RECEPTOR SUBUNIT TOM5 HOMOLOG"/>
    <property type="match status" value="1"/>
</dbReference>
<evidence type="ECO:0000256" key="5">
    <source>
        <dbReference type="ARBA" id="ARBA00022927"/>
    </source>
</evidence>
<dbReference type="Pfam" id="PF10642">
    <property type="entry name" value="Tom5"/>
    <property type="match status" value="1"/>
</dbReference>
<keyword evidence="3" id="KW-0812">Transmembrane</keyword>
<comment type="similarity">
    <text evidence="9">Belongs to the Tom5 family.</text>
</comment>
<dbReference type="RefSeq" id="XP_032818691.1">
    <property type="nucleotide sequence ID" value="XM_032962800.1"/>
</dbReference>
<organism evidence="10 11">
    <name type="scientific">Petromyzon marinus</name>
    <name type="common">Sea lamprey</name>
    <dbReference type="NCBI Taxonomy" id="7757"/>
    <lineage>
        <taxon>Eukaryota</taxon>
        <taxon>Metazoa</taxon>
        <taxon>Chordata</taxon>
        <taxon>Craniata</taxon>
        <taxon>Vertebrata</taxon>
        <taxon>Cyclostomata</taxon>
        <taxon>Hyperoartia</taxon>
        <taxon>Petromyzontiformes</taxon>
        <taxon>Petromyzontidae</taxon>
        <taxon>Petromyzon</taxon>
    </lineage>
</organism>
<evidence type="ECO:0000256" key="7">
    <source>
        <dbReference type="ARBA" id="ARBA00023128"/>
    </source>
</evidence>
<evidence type="ECO:0000313" key="10">
    <source>
        <dbReference type="Proteomes" id="UP001318040"/>
    </source>
</evidence>
<evidence type="ECO:0000256" key="1">
    <source>
        <dbReference type="ARBA" id="ARBA00004572"/>
    </source>
</evidence>
<dbReference type="KEGG" id="pmrn:116947270"/>
<dbReference type="GO" id="GO:0005742">
    <property type="term" value="C:mitochondrial outer membrane translocase complex"/>
    <property type="evidence" value="ECO:0007669"/>
    <property type="project" value="InterPro"/>
</dbReference>
<dbReference type="CTD" id="401505"/>
<dbReference type="GO" id="GO:0006626">
    <property type="term" value="P:protein targeting to mitochondrion"/>
    <property type="evidence" value="ECO:0007669"/>
    <property type="project" value="UniProtKB-ARBA"/>
</dbReference>
<dbReference type="Proteomes" id="UP001318040">
    <property type="component" value="Chromosome 29"/>
</dbReference>
<comment type="subcellular location">
    <subcellularLocation>
        <location evidence="1">Mitochondrion outer membrane</location>
        <topology evidence="1">Single-pass membrane protein</topology>
    </subcellularLocation>
</comment>
<evidence type="ECO:0000256" key="3">
    <source>
        <dbReference type="ARBA" id="ARBA00022692"/>
    </source>
</evidence>
<keyword evidence="11" id="KW-0675">Receptor</keyword>
<evidence type="ECO:0000256" key="6">
    <source>
        <dbReference type="ARBA" id="ARBA00022989"/>
    </source>
</evidence>
<keyword evidence="2" id="KW-0813">Transport</keyword>
<accession>A0AAJ7X2A4</accession>
<evidence type="ECO:0000256" key="4">
    <source>
        <dbReference type="ARBA" id="ARBA00022787"/>
    </source>
</evidence>
<keyword evidence="4" id="KW-1000">Mitochondrion outer membrane</keyword>
<name>A0AAJ7X2A4_PETMA</name>
<evidence type="ECO:0000256" key="2">
    <source>
        <dbReference type="ARBA" id="ARBA00022448"/>
    </source>
</evidence>
<reference evidence="11" key="1">
    <citation type="submission" date="2025-08" db="UniProtKB">
        <authorList>
            <consortium name="RefSeq"/>
        </authorList>
    </citation>
    <scope>IDENTIFICATION</scope>
    <source>
        <tissue evidence="11">Sperm</tissue>
    </source>
</reference>
<keyword evidence="7" id="KW-0496">Mitochondrion</keyword>
<dbReference type="InterPro" id="IPR029179">
    <property type="entry name" value="TOMM5_metazoa"/>
</dbReference>
<proteinExistence type="inferred from homology"/>
<evidence type="ECO:0000256" key="8">
    <source>
        <dbReference type="ARBA" id="ARBA00023136"/>
    </source>
</evidence>
<protein>
    <submittedName>
        <fullName evidence="11">Mitochondrial import receptor subunit TOM5 homolog</fullName>
    </submittedName>
</protein>
<dbReference type="AlphaFoldDB" id="A0AAJ7X2A4"/>